<dbReference type="AlphaFoldDB" id="A0A2S2F9U3"/>
<keyword evidence="3" id="KW-1185">Reference proteome</keyword>
<dbReference type="EMBL" id="CP029397">
    <property type="protein sequence ID" value="AWL27680.1"/>
    <property type="molecule type" value="Genomic_DNA"/>
</dbReference>
<dbReference type="STRING" id="1871111.GCA_001704615_02106"/>
<dbReference type="InterPro" id="IPR025382">
    <property type="entry name" value="Cap4-like_endonuclease_dom"/>
</dbReference>
<dbReference type="KEGG" id="adv:DJ533_03270"/>
<sequence length="366" mass="41812">MLAEIKTIKTANPLAVVQRETAGASTYGKYEYQYHWALGRVLDEHSNSTDYVVFIELHEDVVYCSSIDGSKVQFEFNQVKNKSSSKYTNKSLTKRTKKDPNSVLGKMLLGIKDKPYRDKLISLNLVATCGFSLQLNGEPLNLEVIKIGDLHEECINDIQVAIDTEIGDKNVPDTLSFITPTLPAKGFQQYTIGQITSLVNKIKAGANHNAESIYRLLMDELRIKGAVTYDYKLWDDLIQKKGLTGITVENTISQFTQSNDLQVRENELTEILNELNFKHHEKAKIRKEFHRYHSSSLQRNLVVLQDHEIMKNIVNINYSVYEDEGLETFIDKTMEQLLKNDKITSSHDNVIKAGLFYELICKNEEH</sequence>
<accession>A0A2S2F9U3</accession>
<evidence type="ECO:0000259" key="1">
    <source>
        <dbReference type="Pfam" id="PF14130"/>
    </source>
</evidence>
<proteinExistence type="predicted"/>
<dbReference type="GO" id="GO:0004518">
    <property type="term" value="F:nuclease activity"/>
    <property type="evidence" value="ECO:0007669"/>
    <property type="project" value="InterPro"/>
</dbReference>
<protein>
    <submittedName>
        <fullName evidence="2">DUF4297 domain-containing protein</fullName>
    </submittedName>
</protein>
<reference evidence="2" key="1">
    <citation type="submission" date="2019-08" db="EMBL/GenBank/DDBJ databases">
        <title>The complete genome of Acinetobacter defluvii strain WCHAD010030.</title>
        <authorList>
            <person name="Hu Y."/>
            <person name="Qin J."/>
            <person name="Feng Y."/>
            <person name="Zong Z."/>
        </authorList>
    </citation>
    <scope>NUCLEOTIDE SEQUENCE</scope>
    <source>
        <strain evidence="2">WCHA30</strain>
    </source>
</reference>
<gene>
    <name evidence="2" type="ORF">DJ533_03270</name>
</gene>
<name>A0A2S2F9U3_9GAMM</name>
<evidence type="ECO:0000313" key="2">
    <source>
        <dbReference type="EMBL" id="AWL27680.1"/>
    </source>
</evidence>
<evidence type="ECO:0000313" key="3">
    <source>
        <dbReference type="Proteomes" id="UP000245977"/>
    </source>
</evidence>
<dbReference type="Proteomes" id="UP000245977">
    <property type="component" value="Chromosome"/>
</dbReference>
<dbReference type="OrthoDB" id="6678516at2"/>
<organism evidence="2 3">
    <name type="scientific">Acinetobacter defluvii</name>
    <dbReference type="NCBI Taxonomy" id="1871111"/>
    <lineage>
        <taxon>Bacteria</taxon>
        <taxon>Pseudomonadati</taxon>
        <taxon>Pseudomonadota</taxon>
        <taxon>Gammaproteobacteria</taxon>
        <taxon>Moraxellales</taxon>
        <taxon>Moraxellaceae</taxon>
        <taxon>Acinetobacter</taxon>
    </lineage>
</organism>
<dbReference type="Pfam" id="PF14130">
    <property type="entry name" value="Cap4_nuclease"/>
    <property type="match status" value="1"/>
</dbReference>
<feature type="domain" description="CD-NTase associated protein 4-like DNA endonuclease" evidence="1">
    <location>
        <begin position="22"/>
        <end position="225"/>
    </location>
</feature>